<keyword evidence="4" id="KW-0472">Membrane</keyword>
<keyword evidence="3" id="KW-1133">Transmembrane helix</keyword>
<evidence type="ECO:0000313" key="6">
    <source>
        <dbReference type="Proteomes" id="UP001595693"/>
    </source>
</evidence>
<keyword evidence="2" id="KW-0812">Transmembrane</keyword>
<accession>A0ABV8D788</accession>
<reference evidence="6" key="1">
    <citation type="journal article" date="2019" name="Int. J. Syst. Evol. Microbiol.">
        <title>The Global Catalogue of Microorganisms (GCM) 10K type strain sequencing project: providing services to taxonomists for standard genome sequencing and annotation.</title>
        <authorList>
            <consortium name="The Broad Institute Genomics Platform"/>
            <consortium name="The Broad Institute Genome Sequencing Center for Infectious Disease"/>
            <person name="Wu L."/>
            <person name="Ma J."/>
        </authorList>
    </citation>
    <scope>NUCLEOTIDE SEQUENCE [LARGE SCALE GENOMIC DNA]</scope>
    <source>
        <strain evidence="6">CCUG 2113</strain>
    </source>
</reference>
<organism evidence="5 6">
    <name type="scientific">Acidovorax facilis</name>
    <dbReference type="NCBI Taxonomy" id="12917"/>
    <lineage>
        <taxon>Bacteria</taxon>
        <taxon>Pseudomonadati</taxon>
        <taxon>Pseudomonadota</taxon>
        <taxon>Betaproteobacteria</taxon>
        <taxon>Burkholderiales</taxon>
        <taxon>Comamonadaceae</taxon>
        <taxon>Acidovorax</taxon>
    </lineage>
</organism>
<evidence type="ECO:0000256" key="2">
    <source>
        <dbReference type="ARBA" id="ARBA00022692"/>
    </source>
</evidence>
<dbReference type="InterPro" id="IPR007688">
    <property type="entry name" value="Conjugal_tfr_TrbL/VirB6"/>
</dbReference>
<dbReference type="EMBL" id="JBHSAJ010000015">
    <property type="protein sequence ID" value="MFC3934243.1"/>
    <property type="molecule type" value="Genomic_DNA"/>
</dbReference>
<proteinExistence type="predicted"/>
<dbReference type="Pfam" id="PF04610">
    <property type="entry name" value="TrbL"/>
    <property type="match status" value="1"/>
</dbReference>
<dbReference type="Proteomes" id="UP001595693">
    <property type="component" value="Unassembled WGS sequence"/>
</dbReference>
<keyword evidence="6" id="KW-1185">Reference proteome</keyword>
<comment type="caution">
    <text evidence="5">The sequence shown here is derived from an EMBL/GenBank/DDBJ whole genome shotgun (WGS) entry which is preliminary data.</text>
</comment>
<evidence type="ECO:0000256" key="4">
    <source>
        <dbReference type="ARBA" id="ARBA00023136"/>
    </source>
</evidence>
<evidence type="ECO:0000256" key="3">
    <source>
        <dbReference type="ARBA" id="ARBA00022989"/>
    </source>
</evidence>
<gene>
    <name evidence="5" type="ORF">ACFOW3_06360</name>
</gene>
<sequence length="86" mass="9261">MNDVAVIDRFLDVFSRYIDSGFGLLGGEVQFLTATLVGIDVTLAGLYWAMSHASGQGEDVIARLVKKVLYVGAFAYILGNFNQLAG</sequence>
<evidence type="ECO:0000256" key="1">
    <source>
        <dbReference type="ARBA" id="ARBA00004141"/>
    </source>
</evidence>
<evidence type="ECO:0000313" key="5">
    <source>
        <dbReference type="EMBL" id="MFC3934243.1"/>
    </source>
</evidence>
<comment type="subcellular location">
    <subcellularLocation>
        <location evidence="1">Membrane</location>
        <topology evidence="1">Multi-pass membrane protein</topology>
    </subcellularLocation>
</comment>
<feature type="non-terminal residue" evidence="5">
    <location>
        <position position="86"/>
    </location>
</feature>
<protein>
    <submittedName>
        <fullName evidence="5">Type IV secretion system protein</fullName>
    </submittedName>
</protein>
<name>A0ABV8D788_9BURK</name>
<dbReference type="RefSeq" id="WP_377806931.1">
    <property type="nucleotide sequence ID" value="NZ_JBHSAJ010000015.1"/>
</dbReference>